<feature type="transmembrane region" description="Helical" evidence="8">
    <location>
        <begin position="73"/>
        <end position="91"/>
    </location>
</feature>
<proteinExistence type="inferred from homology"/>
<comment type="subcellular location">
    <subcellularLocation>
        <location evidence="1 8">Cell membrane</location>
        <topology evidence="1 8">Multi-pass membrane protein</topology>
    </subcellularLocation>
</comment>
<comment type="similarity">
    <text evidence="2 8">Belongs to the 4-toluene sulfonate uptake permease (TSUP) (TC 2.A.102) family.</text>
</comment>
<dbReference type="RefSeq" id="WP_341981635.1">
    <property type="nucleotide sequence ID" value="NZ_JBBYAF010000009.1"/>
</dbReference>
<dbReference type="PANTHER" id="PTHR30269">
    <property type="entry name" value="TRANSMEMBRANE PROTEIN YFCA"/>
    <property type="match status" value="1"/>
</dbReference>
<dbReference type="Pfam" id="PF01925">
    <property type="entry name" value="TauE"/>
    <property type="match status" value="1"/>
</dbReference>
<feature type="transmembrane region" description="Helical" evidence="8">
    <location>
        <begin position="162"/>
        <end position="182"/>
    </location>
</feature>
<evidence type="ECO:0000256" key="6">
    <source>
        <dbReference type="ARBA" id="ARBA00022989"/>
    </source>
</evidence>
<evidence type="ECO:0000256" key="8">
    <source>
        <dbReference type="RuleBase" id="RU363041"/>
    </source>
</evidence>
<evidence type="ECO:0000256" key="3">
    <source>
        <dbReference type="ARBA" id="ARBA00022448"/>
    </source>
</evidence>
<evidence type="ECO:0000256" key="2">
    <source>
        <dbReference type="ARBA" id="ARBA00009142"/>
    </source>
</evidence>
<accession>A0ABU9K7Z8</accession>
<feature type="transmembrane region" description="Helical" evidence="8">
    <location>
        <begin position="43"/>
        <end position="61"/>
    </location>
</feature>
<evidence type="ECO:0000256" key="1">
    <source>
        <dbReference type="ARBA" id="ARBA00004651"/>
    </source>
</evidence>
<organism evidence="9 10">
    <name type="scientific">Rossellomorea oryzaecorticis</name>
    <dbReference type="NCBI Taxonomy" id="1396505"/>
    <lineage>
        <taxon>Bacteria</taxon>
        <taxon>Bacillati</taxon>
        <taxon>Bacillota</taxon>
        <taxon>Bacilli</taxon>
        <taxon>Bacillales</taxon>
        <taxon>Bacillaceae</taxon>
        <taxon>Rossellomorea</taxon>
    </lineage>
</organism>
<evidence type="ECO:0000313" key="10">
    <source>
        <dbReference type="Proteomes" id="UP001389717"/>
    </source>
</evidence>
<keyword evidence="7 8" id="KW-0472">Membrane</keyword>
<reference evidence="9 10" key="1">
    <citation type="submission" date="2024-04" db="EMBL/GenBank/DDBJ databases">
        <title>Bacillus oryzaecorticis sp. nov., a moderately halophilic bacterium isolated from rice husks.</title>
        <authorList>
            <person name="Zhu H.-S."/>
        </authorList>
    </citation>
    <scope>NUCLEOTIDE SEQUENCE [LARGE SCALE GENOMIC DNA]</scope>
    <source>
        <strain evidence="9 10">ZC255</strain>
    </source>
</reference>
<dbReference type="EMBL" id="JBBYAF010000009">
    <property type="protein sequence ID" value="MEL3971886.1"/>
    <property type="molecule type" value="Genomic_DNA"/>
</dbReference>
<gene>
    <name evidence="9" type="ORF">AAEO50_06325</name>
</gene>
<dbReference type="Proteomes" id="UP001389717">
    <property type="component" value="Unassembled WGS sequence"/>
</dbReference>
<keyword evidence="3" id="KW-0813">Transport</keyword>
<comment type="caution">
    <text evidence="9">The sequence shown here is derived from an EMBL/GenBank/DDBJ whole genome shotgun (WGS) entry which is preliminary data.</text>
</comment>
<dbReference type="PANTHER" id="PTHR30269:SF37">
    <property type="entry name" value="MEMBRANE TRANSPORTER PROTEIN"/>
    <property type="match status" value="1"/>
</dbReference>
<keyword evidence="10" id="KW-1185">Reference proteome</keyword>
<name>A0ABU9K7Z8_9BACI</name>
<feature type="transmembrane region" description="Helical" evidence="8">
    <location>
        <begin position="97"/>
        <end position="114"/>
    </location>
</feature>
<evidence type="ECO:0000313" key="9">
    <source>
        <dbReference type="EMBL" id="MEL3971886.1"/>
    </source>
</evidence>
<evidence type="ECO:0000256" key="7">
    <source>
        <dbReference type="ARBA" id="ARBA00023136"/>
    </source>
</evidence>
<dbReference type="InterPro" id="IPR002781">
    <property type="entry name" value="TM_pro_TauE-like"/>
</dbReference>
<keyword evidence="5 8" id="KW-0812">Transmembrane</keyword>
<feature type="transmembrane region" description="Helical" evidence="8">
    <location>
        <begin position="194"/>
        <end position="211"/>
    </location>
</feature>
<feature type="transmembrane region" description="Helical" evidence="8">
    <location>
        <begin position="126"/>
        <end position="150"/>
    </location>
</feature>
<keyword evidence="4 8" id="KW-1003">Cell membrane</keyword>
<protein>
    <recommendedName>
        <fullName evidence="8">Probable membrane transporter protein</fullName>
    </recommendedName>
</protein>
<feature type="transmembrane region" description="Helical" evidence="8">
    <location>
        <begin position="217"/>
        <end position="236"/>
    </location>
</feature>
<dbReference type="InterPro" id="IPR052017">
    <property type="entry name" value="TSUP"/>
</dbReference>
<keyword evidence="6 8" id="KW-1133">Transmembrane helix</keyword>
<evidence type="ECO:0000256" key="5">
    <source>
        <dbReference type="ARBA" id="ARBA00022692"/>
    </source>
</evidence>
<evidence type="ECO:0000256" key="4">
    <source>
        <dbReference type="ARBA" id="ARBA00022475"/>
    </source>
</evidence>
<sequence length="241" mass="27136">MTSLFIFMCIILIASILQTSTGFGFSIMATPFLLLLFQPNEAIQINLILSLLISLTLIWKIRKAIDFDLMKKFIAGSVAGVPNGIFIFMTINDLTTFKIAVSILLLVLTVLLVLRFRIKRTPFRDYLIGGVSGMLTTSIGMPGPPLLLYFAGTSTKKDVLRATTLAFYLFIYFISLATQLMFTGTNRVIWETSLYAIPIVLLGLLIGQVLFNWINQRIFTIFTYVLLSFTGLYLLFESVFF</sequence>